<keyword evidence="2" id="KW-1185">Reference proteome</keyword>
<accession>A0A8H4QLI7</accession>
<sequence length="139" mass="15704">MVYVRSGRPSATTRCGHMLVIDATYDNPLIKFLMSEESKDLSKYQLSDAEWDALQIIANILSVPHAFQQLLSSEQTPTLGYTIPSFQAMIMRWQKMQDQMPSIAHIIQAGLDKLEGYQDRLDLVPANVVATILTRVLSY</sequence>
<evidence type="ECO:0000313" key="2">
    <source>
        <dbReference type="Proteomes" id="UP000521872"/>
    </source>
</evidence>
<dbReference type="AlphaFoldDB" id="A0A8H4QLI7"/>
<organism evidence="1 2">
    <name type="scientific">Agrocybe pediades</name>
    <dbReference type="NCBI Taxonomy" id="84607"/>
    <lineage>
        <taxon>Eukaryota</taxon>
        <taxon>Fungi</taxon>
        <taxon>Dikarya</taxon>
        <taxon>Basidiomycota</taxon>
        <taxon>Agaricomycotina</taxon>
        <taxon>Agaricomycetes</taxon>
        <taxon>Agaricomycetidae</taxon>
        <taxon>Agaricales</taxon>
        <taxon>Agaricineae</taxon>
        <taxon>Strophariaceae</taxon>
        <taxon>Agrocybe</taxon>
    </lineage>
</organism>
<dbReference type="InterPro" id="IPR012337">
    <property type="entry name" value="RNaseH-like_sf"/>
</dbReference>
<dbReference type="SUPFAM" id="SSF53098">
    <property type="entry name" value="Ribonuclease H-like"/>
    <property type="match status" value="1"/>
</dbReference>
<reference evidence="1 2" key="1">
    <citation type="submission" date="2019-12" db="EMBL/GenBank/DDBJ databases">
        <authorList>
            <person name="Floudas D."/>
            <person name="Bentzer J."/>
            <person name="Ahren D."/>
            <person name="Johansson T."/>
            <person name="Persson P."/>
            <person name="Tunlid A."/>
        </authorList>
    </citation>
    <scope>NUCLEOTIDE SEQUENCE [LARGE SCALE GENOMIC DNA]</scope>
    <source>
        <strain evidence="1 2">CBS 102.39</strain>
    </source>
</reference>
<dbReference type="Proteomes" id="UP000521872">
    <property type="component" value="Unassembled WGS sequence"/>
</dbReference>
<evidence type="ECO:0000313" key="1">
    <source>
        <dbReference type="EMBL" id="KAF4612547.1"/>
    </source>
</evidence>
<proteinExistence type="predicted"/>
<name>A0A8H4QLI7_9AGAR</name>
<gene>
    <name evidence="1" type="ORF">D9613_012718</name>
</gene>
<comment type="caution">
    <text evidence="1">The sequence shown here is derived from an EMBL/GenBank/DDBJ whole genome shotgun (WGS) entry which is preliminary data.</text>
</comment>
<protein>
    <submittedName>
        <fullName evidence="1">Uncharacterized protein</fullName>
    </submittedName>
</protein>
<dbReference type="EMBL" id="JAACJL010000048">
    <property type="protein sequence ID" value="KAF4612547.1"/>
    <property type="molecule type" value="Genomic_DNA"/>
</dbReference>